<accession>A0A8H6S641</accession>
<feature type="region of interest" description="Disordered" evidence="1">
    <location>
        <begin position="64"/>
        <end position="106"/>
    </location>
</feature>
<evidence type="ECO:0000313" key="4">
    <source>
        <dbReference type="Proteomes" id="UP000636479"/>
    </source>
</evidence>
<keyword evidence="4" id="KW-1185">Reference proteome</keyword>
<dbReference type="GeneID" id="59351110"/>
<dbReference type="RefSeq" id="XP_037215520.1">
    <property type="nucleotide sequence ID" value="XM_037368594.1"/>
</dbReference>
<evidence type="ECO:0000313" key="3">
    <source>
        <dbReference type="EMBL" id="KAF7293092.1"/>
    </source>
</evidence>
<dbReference type="OrthoDB" id="2804062at2759"/>
<gene>
    <name evidence="3" type="ORF">MIND_01208600</name>
</gene>
<sequence length="1042" mass="118431">MQPRRGRSTRPFLDLDVGRIVQNHTIIHTRDTFLGPGGFSHHGGSTVHFVKRPRMEVEGDSFATFQPMPSTESTTTLEQDDLGDEEVEGSTGQKRKQYVSSSNPMSQWRPMKGLFLDEILRHEGLGNDLGNPVCAHCQTAFHPGSPSGPRFFRCEDCGPHLQCLDCCLAVHERFPLHSFQEWNGNFWTACSLNQLGYIYQVGHGGFSCPLPDGVVHSLTIVDLPYIHTLRIRYGNCSRSRHATKVSQLLRNLWYPATVIEPATCITFRSLKAFRLFNVVGNLNVTDFITSLERMTNSLAVSGLVSIPERSRQFQRISRQWSFLQRCKRSGRGHDPADLDATPLGTCAVNCWACPHDGRNLPVNWKSADPRLQFLYMLILAMDANFRLKNRIRANEINDPPLGPGWAYWVEPSAYQAHVQKYVSETDMSTCTAFAALLQKDTRMTTGLRVSGVGGCVCARHECVRPNGLGDLQKGERYCNMDWILFSAIMGWKLHLRERMARLPTEMRVDLDTITVQFGLPVWHQESHKGDCKENNSLSYKSGVAKTDGEGVERVWSGLNPAALATKEMGLGNRADVLDDRIDNHNFLKNMTLGNTLQRRLVVARNERGRQVNAFQVVNDGIDAELQRTWKRQVREWEQDNTRPNPYVLPTQGFPSEAEIRLELQQEERQHNIDGRAFIAGGSATSFLSAGLQIEDSQFRIHEFKREHVVLTADHQAKLEEIRGAVLRKIARFRELQHVYMPGAAAVIAESELRRDSDAAPPSPEDIPLFMPSQMPKGPANVVIGCIVALPEIEERLRVAQCQNSLSQLRFKLHSKRWLVAYRNANLTGQHQTTKAVKLLQTVTERANSIASRYRRGYLALQLLGCLSKYPALRELKDEHIRLPGDEEASDIEARKKLASIGPSRGARIPRHLTSKSRRVMSWIWTAPGAFDNEEEQLHTSMKVEWARAFARKTRWNEEVMLLEEEMRRVLRYLEWEAKWWREQSQRRENLEAELSAGLHAYALKSAAERERVLGHFRLKWQANEKSVLNELETLASIASLEE</sequence>
<proteinExistence type="predicted"/>
<dbReference type="Pfam" id="PF18758">
    <property type="entry name" value="KDZ"/>
    <property type="match status" value="1"/>
</dbReference>
<dbReference type="AlphaFoldDB" id="A0A8H6S641"/>
<dbReference type="EMBL" id="JACAZF010000011">
    <property type="protein sequence ID" value="KAF7293092.1"/>
    <property type="molecule type" value="Genomic_DNA"/>
</dbReference>
<feature type="compositionally biased region" description="Polar residues" evidence="1">
    <location>
        <begin position="64"/>
        <end position="77"/>
    </location>
</feature>
<comment type="caution">
    <text evidence="3">The sequence shown here is derived from an EMBL/GenBank/DDBJ whole genome shotgun (WGS) entry which is preliminary data.</text>
</comment>
<feature type="compositionally biased region" description="Acidic residues" evidence="1">
    <location>
        <begin position="78"/>
        <end position="88"/>
    </location>
</feature>
<evidence type="ECO:0000256" key="1">
    <source>
        <dbReference type="SAM" id="MobiDB-lite"/>
    </source>
</evidence>
<dbReference type="InterPro" id="IPR040521">
    <property type="entry name" value="KDZ"/>
</dbReference>
<organism evidence="3 4">
    <name type="scientific">Mycena indigotica</name>
    <dbReference type="NCBI Taxonomy" id="2126181"/>
    <lineage>
        <taxon>Eukaryota</taxon>
        <taxon>Fungi</taxon>
        <taxon>Dikarya</taxon>
        <taxon>Basidiomycota</taxon>
        <taxon>Agaricomycotina</taxon>
        <taxon>Agaricomycetes</taxon>
        <taxon>Agaricomycetidae</taxon>
        <taxon>Agaricales</taxon>
        <taxon>Marasmiineae</taxon>
        <taxon>Mycenaceae</taxon>
        <taxon>Mycena</taxon>
    </lineage>
</organism>
<evidence type="ECO:0000259" key="2">
    <source>
        <dbReference type="Pfam" id="PF18803"/>
    </source>
</evidence>
<feature type="domain" description="CxC2-like cysteine cluster KDZ transposase-associated" evidence="2">
    <location>
        <begin position="192"/>
        <end position="297"/>
    </location>
</feature>
<dbReference type="Pfam" id="PF18803">
    <property type="entry name" value="CxC2"/>
    <property type="match status" value="1"/>
</dbReference>
<reference evidence="3" key="1">
    <citation type="submission" date="2020-05" db="EMBL/GenBank/DDBJ databases">
        <title>Mycena genomes resolve the evolution of fungal bioluminescence.</title>
        <authorList>
            <person name="Tsai I.J."/>
        </authorList>
    </citation>
    <scope>NUCLEOTIDE SEQUENCE</scope>
    <source>
        <strain evidence="3">171206Taipei</strain>
    </source>
</reference>
<name>A0A8H6S641_9AGAR</name>
<dbReference type="InterPro" id="IPR041457">
    <property type="entry name" value="CxC2_KDZ-assoc"/>
</dbReference>
<protein>
    <submittedName>
        <fullName evidence="3">CxC2 domain-containing protein</fullName>
    </submittedName>
</protein>
<dbReference type="Proteomes" id="UP000636479">
    <property type="component" value="Unassembled WGS sequence"/>
</dbReference>